<dbReference type="InterPro" id="IPR032675">
    <property type="entry name" value="LRR_dom_sf"/>
</dbReference>
<name>A0A819MHA9_9BILA</name>
<comment type="caution">
    <text evidence="1">The sequence shown here is derived from an EMBL/GenBank/DDBJ whole genome shotgun (WGS) entry which is preliminary data.</text>
</comment>
<organism evidence="1 2">
    <name type="scientific">Rotaria sordida</name>
    <dbReference type="NCBI Taxonomy" id="392033"/>
    <lineage>
        <taxon>Eukaryota</taxon>
        <taxon>Metazoa</taxon>
        <taxon>Spiralia</taxon>
        <taxon>Gnathifera</taxon>
        <taxon>Rotifera</taxon>
        <taxon>Eurotatoria</taxon>
        <taxon>Bdelloidea</taxon>
        <taxon>Philodinida</taxon>
        <taxon>Philodinidae</taxon>
        <taxon>Rotaria</taxon>
    </lineage>
</organism>
<dbReference type="Gene3D" id="3.80.10.10">
    <property type="entry name" value="Ribonuclease Inhibitor"/>
    <property type="match status" value="1"/>
</dbReference>
<dbReference type="Proteomes" id="UP000663836">
    <property type="component" value="Unassembled WGS sequence"/>
</dbReference>
<accession>A0A819MHA9</accession>
<evidence type="ECO:0008006" key="3">
    <source>
        <dbReference type="Google" id="ProtNLM"/>
    </source>
</evidence>
<evidence type="ECO:0000313" key="1">
    <source>
        <dbReference type="EMBL" id="CAF3980834.1"/>
    </source>
</evidence>
<dbReference type="AlphaFoldDB" id="A0A819MHA9"/>
<proteinExistence type="predicted"/>
<evidence type="ECO:0000313" key="2">
    <source>
        <dbReference type="Proteomes" id="UP000663836"/>
    </source>
</evidence>
<reference evidence="1" key="1">
    <citation type="submission" date="2021-02" db="EMBL/GenBank/DDBJ databases">
        <authorList>
            <person name="Nowell W R."/>
        </authorList>
    </citation>
    <scope>NUCLEOTIDE SEQUENCE</scope>
</reference>
<sequence length="537" mass="64047">MEQINNISQVTAFDSNSLLTIVHFEGLSNEVIYEIFEYLDFFHIYEIFFNLNTRFRNLLISSTLPIKINLSSLSKSNFEYYYRNMIIPYQHRIQSFYLSNLFIVDLFLSSFSLISKLIQLQTLIIDKIQSKYLNNFLNDLFFLPHLSSLVLICKNYVPNRNNFYKQVFRLSSLKYCKLSIHALHPPEQLPIATNEVSPIVHLVIKDTINLNELFAFLSYVPQLHRLSIDSLSTCNMQMNVYSIVLNHLTHVSLNLRDVTFDDFEILVKKNLFHQVQVLYILTHGDIVYLVANRWQFLILSHMPYLRIFDIQHRVIINATNREIYPDLFDQFESLFWFERQWFFAYHIHETGVTADVFFYSTDSCRRRHFVLAIEPTKRSAPHTKQMYMNSVHYLEFQHKNRIINWANYFPNVTQLTFKCNPLQENEYVLPIIFNRIFPLKQITKLEIIWFNLDLKDVIELLTFMPNIHMLRFNLSIFEKIDLNLIQQSESFQMVSTTTKIKDVTIPNPFIEYQFRSNLVATFSNKDRFGFNSNQLRF</sequence>
<protein>
    <recommendedName>
        <fullName evidence="3">F-box domain-containing protein</fullName>
    </recommendedName>
</protein>
<dbReference type="EMBL" id="CAJOBD010004109">
    <property type="protein sequence ID" value="CAF3980834.1"/>
    <property type="molecule type" value="Genomic_DNA"/>
</dbReference>
<gene>
    <name evidence="1" type="ORF">JBS370_LOCUS25170</name>
</gene>